<dbReference type="NCBIfam" id="NF006579">
    <property type="entry name" value="PRK09104.1"/>
    <property type="match status" value="1"/>
</dbReference>
<protein>
    <submittedName>
        <fullName evidence="5">Dipeptidase</fullName>
    </submittedName>
</protein>
<gene>
    <name evidence="5" type="ORF">IDH44_01135</name>
</gene>
<dbReference type="Gene3D" id="3.40.630.10">
    <property type="entry name" value="Zn peptidases"/>
    <property type="match status" value="1"/>
</dbReference>
<organism evidence="5 6">
    <name type="scientific">Paenibacillus sabuli</name>
    <dbReference type="NCBI Taxonomy" id="2772509"/>
    <lineage>
        <taxon>Bacteria</taxon>
        <taxon>Bacillati</taxon>
        <taxon>Bacillota</taxon>
        <taxon>Bacilli</taxon>
        <taxon>Bacillales</taxon>
        <taxon>Paenibacillaceae</taxon>
        <taxon>Paenibacillus</taxon>
    </lineage>
</organism>
<dbReference type="InterPro" id="IPR011650">
    <property type="entry name" value="Peptidase_M20_dimer"/>
</dbReference>
<evidence type="ECO:0000313" key="5">
    <source>
        <dbReference type="EMBL" id="MBD2843780.1"/>
    </source>
</evidence>
<dbReference type="GO" id="GO:0006508">
    <property type="term" value="P:proteolysis"/>
    <property type="evidence" value="ECO:0007669"/>
    <property type="project" value="UniProtKB-KW"/>
</dbReference>
<feature type="domain" description="Peptidase M20 dimerisation" evidence="4">
    <location>
        <begin position="192"/>
        <end position="351"/>
    </location>
</feature>
<dbReference type="EMBL" id="JACXIZ010000004">
    <property type="protein sequence ID" value="MBD2843780.1"/>
    <property type="molecule type" value="Genomic_DNA"/>
</dbReference>
<dbReference type="PANTHER" id="PTHR43270:SF12">
    <property type="entry name" value="SUCCINYL-DIAMINOPIMELATE DESUCCINYLASE"/>
    <property type="match status" value="1"/>
</dbReference>
<dbReference type="Pfam" id="PF01546">
    <property type="entry name" value="Peptidase_M20"/>
    <property type="match status" value="1"/>
</dbReference>
<dbReference type="Pfam" id="PF07687">
    <property type="entry name" value="M20_dimer"/>
    <property type="match status" value="1"/>
</dbReference>
<dbReference type="Gene3D" id="3.30.70.360">
    <property type="match status" value="1"/>
</dbReference>
<comment type="caution">
    <text evidence="5">The sequence shown here is derived from an EMBL/GenBank/DDBJ whole genome shotgun (WGS) entry which is preliminary data.</text>
</comment>
<sequence length="457" mass="49233">MTSPHTYLNHHRERHLQELSEWLSIPSVSALSAHKADTARAAEWLAEALERAGLEHVEVRQTAGHPIVYADHLHAPGKPTVLVYGHYDVQPVDPLHLWTTPPFEPQVRGGKLYARGATDDKGQLFLHIKAAEALLAAGELPVNLKFCIEGEEEVASPNLPPYLAQERERLACDAILISDSSLLEPGRPSICTGLRGLCSLELTLRTAATDLHSGLYGGGVPNALHALVALLATLRDEQGRIAVDGFYEGVPELTADLRAELAKQDVDETMLQGELGLQALVGEAGYTFVERTGARPTLELNGVWGGFQGEGTKTVIPKEAHAKITCRLVGQQDPAQVLERVARHLRAHAGPGAELAIAPGEQAPAFSIDPGHPVLQLAADAYEAAYGTRAIFTKDGGSIPIVAAFAQELRAPVVLMGFGLPTENLHAPDEHFHLDNYDKGLQTIVRYLELLGSQSPA</sequence>
<dbReference type="RefSeq" id="WP_190913895.1">
    <property type="nucleotide sequence ID" value="NZ_JACXIZ010000004.1"/>
</dbReference>
<evidence type="ECO:0000256" key="1">
    <source>
        <dbReference type="ARBA" id="ARBA00022670"/>
    </source>
</evidence>
<dbReference type="AlphaFoldDB" id="A0A927GQD7"/>
<evidence type="ECO:0000256" key="3">
    <source>
        <dbReference type="ARBA" id="ARBA00022801"/>
    </source>
</evidence>
<dbReference type="Proteomes" id="UP000621560">
    <property type="component" value="Unassembled WGS sequence"/>
</dbReference>
<keyword evidence="3" id="KW-0378">Hydrolase</keyword>
<dbReference type="GO" id="GO:0008233">
    <property type="term" value="F:peptidase activity"/>
    <property type="evidence" value="ECO:0007669"/>
    <property type="project" value="UniProtKB-KW"/>
</dbReference>
<dbReference type="NCBIfam" id="NF005914">
    <property type="entry name" value="PRK07907.1"/>
    <property type="match status" value="1"/>
</dbReference>
<dbReference type="SUPFAM" id="SSF53187">
    <property type="entry name" value="Zn-dependent exopeptidases"/>
    <property type="match status" value="1"/>
</dbReference>
<keyword evidence="1" id="KW-0645">Protease</keyword>
<evidence type="ECO:0000259" key="4">
    <source>
        <dbReference type="Pfam" id="PF07687"/>
    </source>
</evidence>
<dbReference type="PANTHER" id="PTHR43270">
    <property type="entry name" value="BETA-ALA-HIS DIPEPTIDASE"/>
    <property type="match status" value="1"/>
</dbReference>
<dbReference type="InterPro" id="IPR051458">
    <property type="entry name" value="Cyt/Met_Dipeptidase"/>
</dbReference>
<keyword evidence="2" id="KW-0479">Metal-binding</keyword>
<evidence type="ECO:0000313" key="6">
    <source>
        <dbReference type="Proteomes" id="UP000621560"/>
    </source>
</evidence>
<name>A0A927GQD7_9BACL</name>
<proteinExistence type="predicted"/>
<accession>A0A927GQD7</accession>
<dbReference type="InterPro" id="IPR002933">
    <property type="entry name" value="Peptidase_M20"/>
</dbReference>
<dbReference type="GO" id="GO:0046872">
    <property type="term" value="F:metal ion binding"/>
    <property type="evidence" value="ECO:0007669"/>
    <property type="project" value="UniProtKB-KW"/>
</dbReference>
<reference evidence="5" key="1">
    <citation type="submission" date="2020-09" db="EMBL/GenBank/DDBJ databases">
        <title>A novel bacterium of genus Paenibacillus, isolated from South China Sea.</title>
        <authorList>
            <person name="Huang H."/>
            <person name="Mo K."/>
            <person name="Hu Y."/>
        </authorList>
    </citation>
    <scope>NUCLEOTIDE SEQUENCE</scope>
    <source>
        <strain evidence="5">IB182496</strain>
    </source>
</reference>
<dbReference type="NCBIfam" id="NF006053">
    <property type="entry name" value="PRK08201.1"/>
    <property type="match status" value="1"/>
</dbReference>
<keyword evidence="6" id="KW-1185">Reference proteome</keyword>
<evidence type="ECO:0000256" key="2">
    <source>
        <dbReference type="ARBA" id="ARBA00022723"/>
    </source>
</evidence>